<dbReference type="InterPro" id="IPR038717">
    <property type="entry name" value="Tc1-like_DDE_dom"/>
</dbReference>
<evidence type="ECO:0000256" key="1">
    <source>
        <dbReference type="SAM" id="Phobius"/>
    </source>
</evidence>
<feature type="transmembrane region" description="Helical" evidence="1">
    <location>
        <begin position="79"/>
        <end position="102"/>
    </location>
</feature>
<accession>A0A0B7NMG0</accession>
<dbReference type="Pfam" id="PF13358">
    <property type="entry name" value="DDE_3"/>
    <property type="match status" value="1"/>
</dbReference>
<keyword evidence="1" id="KW-0812">Transmembrane</keyword>
<organism evidence="3 4">
    <name type="scientific">Parasitella parasitica</name>
    <dbReference type="NCBI Taxonomy" id="35722"/>
    <lineage>
        <taxon>Eukaryota</taxon>
        <taxon>Fungi</taxon>
        <taxon>Fungi incertae sedis</taxon>
        <taxon>Mucoromycota</taxon>
        <taxon>Mucoromycotina</taxon>
        <taxon>Mucoromycetes</taxon>
        <taxon>Mucorales</taxon>
        <taxon>Mucorineae</taxon>
        <taxon>Mucoraceae</taxon>
        <taxon>Parasitella</taxon>
    </lineage>
</organism>
<sequence>MVKKRAAAEINSEEPIVDIADLTKPASKGTTTASIHKSQPMIRKIESKGYHVMYLPPYSPELNPIEQFWAKVKGKMKKIYCLELLTHVMKFSSVIFMASLAIPNVK</sequence>
<dbReference type="OrthoDB" id="2266637at2759"/>
<protein>
    <recommendedName>
        <fullName evidence="2">Tc1-like transposase DDE domain-containing protein</fullName>
    </recommendedName>
</protein>
<dbReference type="Gene3D" id="3.30.420.10">
    <property type="entry name" value="Ribonuclease H-like superfamily/Ribonuclease H"/>
    <property type="match status" value="1"/>
</dbReference>
<dbReference type="AlphaFoldDB" id="A0A0B7NMG0"/>
<gene>
    <name evidence="3" type="primary">PARPA_11010.1 scaffold 42152</name>
</gene>
<dbReference type="EMBL" id="LN733260">
    <property type="protein sequence ID" value="CEP16735.1"/>
    <property type="molecule type" value="Genomic_DNA"/>
</dbReference>
<reference evidence="3 4" key="1">
    <citation type="submission" date="2014-09" db="EMBL/GenBank/DDBJ databases">
        <authorList>
            <person name="Ellenberger Sabrina"/>
        </authorList>
    </citation>
    <scope>NUCLEOTIDE SEQUENCE [LARGE SCALE GENOMIC DNA]</scope>
    <source>
        <strain evidence="3 4">CBS 412.66</strain>
    </source>
</reference>
<evidence type="ECO:0000313" key="4">
    <source>
        <dbReference type="Proteomes" id="UP000054107"/>
    </source>
</evidence>
<keyword evidence="1" id="KW-0472">Membrane</keyword>
<dbReference type="STRING" id="35722.A0A0B7NMG0"/>
<dbReference type="GO" id="GO:0003676">
    <property type="term" value="F:nucleic acid binding"/>
    <property type="evidence" value="ECO:0007669"/>
    <property type="project" value="InterPro"/>
</dbReference>
<keyword evidence="1" id="KW-1133">Transmembrane helix</keyword>
<dbReference type="Proteomes" id="UP000054107">
    <property type="component" value="Unassembled WGS sequence"/>
</dbReference>
<proteinExistence type="predicted"/>
<evidence type="ECO:0000313" key="3">
    <source>
        <dbReference type="EMBL" id="CEP16735.1"/>
    </source>
</evidence>
<dbReference type="InterPro" id="IPR036397">
    <property type="entry name" value="RNaseH_sf"/>
</dbReference>
<name>A0A0B7NMG0_9FUNG</name>
<feature type="domain" description="Tc1-like transposase DDE" evidence="2">
    <location>
        <begin position="33"/>
        <end position="78"/>
    </location>
</feature>
<evidence type="ECO:0000259" key="2">
    <source>
        <dbReference type="Pfam" id="PF13358"/>
    </source>
</evidence>
<keyword evidence="4" id="KW-1185">Reference proteome</keyword>